<proteinExistence type="predicted"/>
<evidence type="ECO:0000256" key="1">
    <source>
        <dbReference type="SAM" id="Phobius"/>
    </source>
</evidence>
<feature type="transmembrane region" description="Helical" evidence="1">
    <location>
        <begin position="12"/>
        <end position="36"/>
    </location>
</feature>
<keyword evidence="1" id="KW-0472">Membrane</keyword>
<dbReference type="InterPro" id="IPR045584">
    <property type="entry name" value="Pilin-like"/>
</dbReference>
<name>A0AAW6TZA8_9BACT</name>
<accession>A0AAW6TZA8</accession>
<protein>
    <submittedName>
        <fullName evidence="2">Prepilin-type N-terminal cleavage/methylation domain-containing protein</fullName>
    </submittedName>
</protein>
<dbReference type="Proteomes" id="UP001431776">
    <property type="component" value="Unassembled WGS sequence"/>
</dbReference>
<keyword evidence="3" id="KW-1185">Reference proteome</keyword>
<dbReference type="SUPFAM" id="SSF54523">
    <property type="entry name" value="Pili subunits"/>
    <property type="match status" value="1"/>
</dbReference>
<dbReference type="Pfam" id="PF07963">
    <property type="entry name" value="N_methyl"/>
    <property type="match status" value="1"/>
</dbReference>
<organism evidence="2 3">
    <name type="scientific">Anaerobaca lacustris</name>
    <dbReference type="NCBI Taxonomy" id="3044600"/>
    <lineage>
        <taxon>Bacteria</taxon>
        <taxon>Pseudomonadati</taxon>
        <taxon>Planctomycetota</taxon>
        <taxon>Phycisphaerae</taxon>
        <taxon>Sedimentisphaerales</taxon>
        <taxon>Anaerobacaceae</taxon>
        <taxon>Anaerobaca</taxon>
    </lineage>
</organism>
<dbReference type="Gene3D" id="3.30.700.10">
    <property type="entry name" value="Glycoprotein, Type 4 Pilin"/>
    <property type="match status" value="1"/>
</dbReference>
<dbReference type="AlphaFoldDB" id="A0AAW6TZA8"/>
<evidence type="ECO:0000313" key="2">
    <source>
        <dbReference type="EMBL" id="MDI6451056.1"/>
    </source>
</evidence>
<evidence type="ECO:0000313" key="3">
    <source>
        <dbReference type="Proteomes" id="UP001431776"/>
    </source>
</evidence>
<comment type="caution">
    <text evidence="2">The sequence shown here is derived from an EMBL/GenBank/DDBJ whole genome shotgun (WGS) entry which is preliminary data.</text>
</comment>
<dbReference type="NCBIfam" id="TIGR02532">
    <property type="entry name" value="IV_pilin_GFxxxE"/>
    <property type="match status" value="1"/>
</dbReference>
<dbReference type="PANTHER" id="PTHR30093:SF2">
    <property type="entry name" value="TYPE II SECRETION SYSTEM PROTEIN H"/>
    <property type="match status" value="1"/>
</dbReference>
<dbReference type="InterPro" id="IPR012902">
    <property type="entry name" value="N_methyl_site"/>
</dbReference>
<dbReference type="RefSeq" id="WP_349246465.1">
    <property type="nucleotide sequence ID" value="NZ_JASCXX010000028.1"/>
</dbReference>
<keyword evidence="1" id="KW-1133">Transmembrane helix</keyword>
<dbReference type="EMBL" id="JASCXX010000028">
    <property type="protein sequence ID" value="MDI6451056.1"/>
    <property type="molecule type" value="Genomic_DNA"/>
</dbReference>
<sequence>MSERKRSGIERAFTLVELLVVIAVIALLLGLAIPAFQGARNQARTVLCQSNLRQWAMTLAAYTQAHDGCLPSDMGGNLGLWMLRGTLVGDSDPNGNHAAFHGFHTRRIALCPMATQPASRGTFRVSFSSDKAAWQLTGEVGSSTDAWQILTPEPPFVGSYGYNHSLFCRFRIDPFPLMPFMRTSSFSTLSLRDHASIPVMLDATKPMTERSMSFPRPLALSGRGGGGGMNMFLMDRHGKEINAIFLDWSVRKVGLKELWTLRWASDFDRANPWTKAGGVQPEDWPEWMRDCKDY</sequence>
<reference evidence="2" key="1">
    <citation type="submission" date="2023-05" db="EMBL/GenBank/DDBJ databases">
        <title>Anaerotaeda fermentans gen. nov., sp. nov., a novel anaerobic planctomycete of the new family within the order Sedimentisphaerales isolated from Taman Peninsula, Russia.</title>
        <authorList>
            <person name="Khomyakova M.A."/>
            <person name="Merkel A.Y."/>
            <person name="Slobodkin A.I."/>
        </authorList>
    </citation>
    <scope>NUCLEOTIDE SEQUENCE</scope>
    <source>
        <strain evidence="2">M17dextr</strain>
    </source>
</reference>
<keyword evidence="1" id="KW-0812">Transmembrane</keyword>
<gene>
    <name evidence="2" type="ORF">QJ522_18490</name>
</gene>
<dbReference type="PANTHER" id="PTHR30093">
    <property type="entry name" value="GENERAL SECRETION PATHWAY PROTEIN G"/>
    <property type="match status" value="1"/>
</dbReference>